<dbReference type="InterPro" id="IPR020568">
    <property type="entry name" value="Ribosomal_Su5_D2-typ_SF"/>
</dbReference>
<evidence type="ECO:0000313" key="6">
    <source>
        <dbReference type="EMBL" id="AKX59207.1"/>
    </source>
</evidence>
<dbReference type="InterPro" id="IPR027065">
    <property type="entry name" value="Lon_Prtase"/>
</dbReference>
<dbReference type="Proteomes" id="UP000063953">
    <property type="component" value="Chromosome"/>
</dbReference>
<dbReference type="Pfam" id="PF05362">
    <property type="entry name" value="Lon_C"/>
    <property type="match status" value="1"/>
</dbReference>
<evidence type="ECO:0000256" key="4">
    <source>
        <dbReference type="SAM" id="MobiDB-lite"/>
    </source>
</evidence>
<dbReference type="GO" id="GO:0006508">
    <property type="term" value="P:proteolysis"/>
    <property type="evidence" value="ECO:0007669"/>
    <property type="project" value="UniProtKB-KW"/>
</dbReference>
<feature type="active site" evidence="2">
    <location>
        <position position="694"/>
    </location>
</feature>
<dbReference type="GO" id="GO:0030163">
    <property type="term" value="P:protein catabolic process"/>
    <property type="evidence" value="ECO:0007669"/>
    <property type="project" value="InterPro"/>
</dbReference>
<dbReference type="PANTHER" id="PTHR10046">
    <property type="entry name" value="ATP DEPENDENT LON PROTEASE FAMILY MEMBER"/>
    <property type="match status" value="1"/>
</dbReference>
<keyword evidence="2" id="KW-0720">Serine protease</keyword>
<feature type="region of interest" description="Disordered" evidence="4">
    <location>
        <begin position="785"/>
        <end position="826"/>
    </location>
</feature>
<keyword evidence="1 2" id="KW-0645">Protease</keyword>
<keyword evidence="2" id="KW-0378">Hydrolase</keyword>
<dbReference type="GO" id="GO:0004176">
    <property type="term" value="F:ATP-dependent peptidase activity"/>
    <property type="evidence" value="ECO:0007669"/>
    <property type="project" value="UniProtKB-UniRule"/>
</dbReference>
<dbReference type="EMBL" id="JACANB010000002">
    <property type="protein sequence ID" value="MDM1695722.1"/>
    <property type="molecule type" value="Genomic_DNA"/>
</dbReference>
<dbReference type="InterPro" id="IPR046843">
    <property type="entry name" value="LonB_AAA-LID"/>
</dbReference>
<comment type="catalytic activity">
    <reaction evidence="2">
        <text>Hydrolysis of proteins in presence of ATP.</text>
        <dbReference type="EC" id="3.4.21.53"/>
    </reaction>
</comment>
<evidence type="ECO:0000256" key="2">
    <source>
        <dbReference type="PROSITE-ProRule" id="PRU01122"/>
    </source>
</evidence>
<comment type="similarity">
    <text evidence="2">Belongs to the peptidase S16 family.</text>
</comment>
<dbReference type="InterPro" id="IPR008269">
    <property type="entry name" value="Lon_proteolytic"/>
</dbReference>
<gene>
    <name evidence="6" type="ORF">AKN88_04075</name>
    <name evidence="7" type="ORF">HX099_03435</name>
</gene>
<dbReference type="InterPro" id="IPR041699">
    <property type="entry name" value="AAA_32"/>
</dbReference>
<dbReference type="Proteomes" id="UP001173465">
    <property type="component" value="Unassembled WGS sequence"/>
</dbReference>
<dbReference type="AlphaFoldDB" id="A0A0K1XDH3"/>
<dbReference type="InterPro" id="IPR046844">
    <property type="entry name" value="Lon-like_helical"/>
</dbReference>
<name>A0A0K1XDH3_9GAMM</name>
<dbReference type="Pfam" id="PF13654">
    <property type="entry name" value="AAA_32"/>
    <property type="match status" value="1"/>
</dbReference>
<sequence length="826" mass="90915">MPDSVAALRLPAEQLTRQFSPELFAQAHSLGMNQSGVLGQQRAIDALAFGVGMRQRGYNVFVKGELGTGRFSYTKRYLQAQARHQAAPCDSLYLPNFDDARAPIAVQLPAGVGKQLADDFAQLLDQLVATFPAVFETPLWQQQKTAIERNFNQRYDAIVDELEKQALKASIALFREPGNLGFAPMRDGKVLEDNEFAQLDDEVRSQYQQTISQLEEQLNDQLANLPQWKRESNNQLRGLNEQTIQTALIPLLEPLLQTYANYPAVLQYVQGIQQHLLRHAVEQLVVEETSDSLRRQWLARHYAPNLLVSHASTQGAPVIYEANPSYENLFGRTEYIQEPAGLTTDYQQIKAGALHRANGGYLLLQADKVLMEPFVWEALKRALTTEQLKIESPLLDTGRFAAITLDAQQFGLQVKVILIGTAEWYYNLQDYDEEFAELFRVLADFEQDVPLLDQHLLAFINLLNKRVAEEQLAPLTACGMQRLALHSVRLAEHQQRLSAAISEVFQVVSEADYWRAQQGVSEISAQHIEQAIGAKQQRNGKVAEHILQDMLDGVILIETEGTAIGQCNGLTVMDVGDFEFGIPARISAAVYTGSGGVVDIEREVNLGQSIHSKGVLILNGFLGNRYAQKYPLDISASVAMEQSYGYIDGDSASLGETCALISGLARVPLRQDLAITGSINQLGQVQAVGGLNEKIEGFFKLCQARGLTGTQGVIIPACNQVNLILAPEVIQAVAEQKFAIYAVETVDQALTLLTTQTVGVADEQGEYPLDSVHGKVIARLQAIAEAEREDEEKEDEKEQAEALESDSATDSGSADSPVATPAALAN</sequence>
<organism evidence="6 8">
    <name type="scientific">Thiopseudomonas alkaliphila</name>
    <dbReference type="NCBI Taxonomy" id="1697053"/>
    <lineage>
        <taxon>Bacteria</taxon>
        <taxon>Pseudomonadati</taxon>
        <taxon>Pseudomonadota</taxon>
        <taxon>Gammaproteobacteria</taxon>
        <taxon>Pseudomonadales</taxon>
        <taxon>Pseudomonadaceae</taxon>
        <taxon>Thiopseudomonas</taxon>
    </lineage>
</organism>
<accession>A0A0K1XDH3</accession>
<reference evidence="7" key="2">
    <citation type="submission" date="2020-06" db="EMBL/GenBank/DDBJ databases">
        <authorList>
            <person name="Dong N."/>
        </authorList>
    </citation>
    <scope>NUCLEOTIDE SEQUENCE</scope>
    <source>
        <strain evidence="7">DF46-2-2</strain>
    </source>
</reference>
<dbReference type="STRING" id="1697053.AKN87_06070"/>
<dbReference type="Pfam" id="PF20437">
    <property type="entry name" value="LonC_helical"/>
    <property type="match status" value="1"/>
</dbReference>
<dbReference type="PRINTS" id="PR00830">
    <property type="entry name" value="ENDOLAPTASE"/>
</dbReference>
<keyword evidence="8" id="KW-1185">Reference proteome</keyword>
<dbReference type="GO" id="GO:0004252">
    <property type="term" value="F:serine-type endopeptidase activity"/>
    <property type="evidence" value="ECO:0007669"/>
    <property type="project" value="UniProtKB-UniRule"/>
</dbReference>
<dbReference type="InterPro" id="IPR014721">
    <property type="entry name" value="Ribsml_uS5_D2-typ_fold_subgr"/>
</dbReference>
<dbReference type="GO" id="GO:0005524">
    <property type="term" value="F:ATP binding"/>
    <property type="evidence" value="ECO:0007669"/>
    <property type="project" value="InterPro"/>
</dbReference>
<dbReference type="InterPro" id="IPR027417">
    <property type="entry name" value="P-loop_NTPase"/>
</dbReference>
<feature type="active site" evidence="2">
    <location>
        <position position="651"/>
    </location>
</feature>
<dbReference type="EC" id="3.4.21.53" evidence="2"/>
<evidence type="ECO:0000256" key="1">
    <source>
        <dbReference type="ARBA" id="ARBA00022670"/>
    </source>
</evidence>
<feature type="compositionally biased region" description="Acidic residues" evidence="4">
    <location>
        <begin position="787"/>
        <end position="804"/>
    </location>
</feature>
<dbReference type="Pfam" id="PF20436">
    <property type="entry name" value="LonB_AAA-LID"/>
    <property type="match status" value="1"/>
</dbReference>
<dbReference type="RefSeq" id="WP_053100284.1">
    <property type="nucleotide sequence ID" value="NZ_CP012365.1"/>
</dbReference>
<evidence type="ECO:0000259" key="5">
    <source>
        <dbReference type="PROSITE" id="PS51786"/>
    </source>
</evidence>
<reference evidence="7" key="3">
    <citation type="journal article" date="2022" name="Sci. Total Environ.">
        <title>Prevalence, transmission, and molecular epidemiology of tet(X)-positive bacteria among humans, animals, and environmental niches in China: An epidemiological, and genomic-based study.</title>
        <authorList>
            <person name="Dong N."/>
            <person name="Zeng Y."/>
            <person name="Cai C."/>
            <person name="Sun C."/>
            <person name="Lu J."/>
            <person name="Liu C."/>
            <person name="Zhou H."/>
            <person name="Sun Q."/>
            <person name="Shu L."/>
            <person name="Wang H."/>
            <person name="Wang Y."/>
            <person name="Wang S."/>
            <person name="Wu C."/>
            <person name="Chan E.W."/>
            <person name="Chen G."/>
            <person name="Shen Z."/>
            <person name="Chen S."/>
            <person name="Zhang R."/>
        </authorList>
    </citation>
    <scope>NUCLEOTIDE SEQUENCE</scope>
    <source>
        <strain evidence="7">DF46-2-2</strain>
    </source>
</reference>
<feature type="domain" description="Lon proteolytic" evidence="5">
    <location>
        <begin position="561"/>
        <end position="756"/>
    </location>
</feature>
<dbReference type="SUPFAM" id="SSF54211">
    <property type="entry name" value="Ribosomal protein S5 domain 2-like"/>
    <property type="match status" value="1"/>
</dbReference>
<keyword evidence="3" id="KW-0175">Coiled coil</keyword>
<evidence type="ECO:0000313" key="8">
    <source>
        <dbReference type="Proteomes" id="UP000063953"/>
    </source>
</evidence>
<protein>
    <recommendedName>
        <fullName evidence="2">endopeptidase La</fullName>
        <ecNumber evidence="2">3.4.21.53</ecNumber>
    </recommendedName>
</protein>
<evidence type="ECO:0000313" key="7">
    <source>
        <dbReference type="EMBL" id="MDM1695722.1"/>
    </source>
</evidence>
<feature type="compositionally biased region" description="Low complexity" evidence="4">
    <location>
        <begin position="805"/>
        <end position="816"/>
    </location>
</feature>
<dbReference type="Gene3D" id="1.10.8.60">
    <property type="match status" value="1"/>
</dbReference>
<dbReference type="PROSITE" id="PS51786">
    <property type="entry name" value="LON_PROTEOLYTIC"/>
    <property type="match status" value="1"/>
</dbReference>
<evidence type="ECO:0000256" key="3">
    <source>
        <dbReference type="SAM" id="Coils"/>
    </source>
</evidence>
<feature type="coiled-coil region" evidence="3">
    <location>
        <begin position="204"/>
        <end position="231"/>
    </location>
</feature>
<dbReference type="Gene3D" id="3.40.50.300">
    <property type="entry name" value="P-loop containing nucleotide triphosphate hydrolases"/>
    <property type="match status" value="2"/>
</dbReference>
<dbReference type="EMBL" id="CP012365">
    <property type="protein sequence ID" value="AKX59207.1"/>
    <property type="molecule type" value="Genomic_DNA"/>
</dbReference>
<dbReference type="Gene3D" id="3.30.230.10">
    <property type="match status" value="1"/>
</dbReference>
<reference evidence="6 8" key="1">
    <citation type="journal article" date="2015" name="Genome Announc.">
        <title>Genome Sequences of Oblitimonas alkaliphila gen. nov. sp. nov. (Proposed), a Novel Bacterium of the Pseudomonadaceae Family.</title>
        <authorList>
            <person name="Lauer A.C."/>
            <person name="Nicholson A.C."/>
            <person name="Humrighouse B.W."/>
            <person name="Emery B."/>
            <person name="Drobish A."/>
            <person name="Juieng P."/>
            <person name="Loparev V."/>
            <person name="McQuiston J.R."/>
        </authorList>
    </citation>
    <scope>NUCLEOTIDE SEQUENCE [LARGE SCALE GENOMIC DNA]</scope>
    <source>
        <strain evidence="6 8">E5571</strain>
    </source>
</reference>
<proteinExistence type="inferred from homology"/>
<dbReference type="PATRIC" id="fig|1698449.3.peg.818"/>